<keyword evidence="3" id="KW-1185">Reference proteome</keyword>
<dbReference type="Gene3D" id="1.10.510.10">
    <property type="entry name" value="Transferase(Phosphotransferase) domain 1"/>
    <property type="match status" value="3"/>
</dbReference>
<dbReference type="PROSITE" id="PS00108">
    <property type="entry name" value="PROTEIN_KINASE_ST"/>
    <property type="match status" value="1"/>
</dbReference>
<evidence type="ECO:0000259" key="1">
    <source>
        <dbReference type="PROSITE" id="PS50011"/>
    </source>
</evidence>
<evidence type="ECO:0000313" key="2">
    <source>
        <dbReference type="EMBL" id="KAB5589672.1"/>
    </source>
</evidence>
<feature type="domain" description="Protein kinase" evidence="1">
    <location>
        <begin position="525"/>
        <end position="846"/>
    </location>
</feature>
<protein>
    <submittedName>
        <fullName evidence="2">Protein kinase byr2</fullName>
    </submittedName>
</protein>
<sequence>MGTLEGLSHMHKLGIAHGDLKAPNILVTEAGTAKICDFGHSHFADLADPQAEVSDASSKFQATTRYMSPELFLEKTTKPSLSSDMWAFGCVALEASCINIGLIILAMLPVAIIEGRVPSLKPEHPYAAGCLNDSLWNIVQACWDLDHKSRPTASDALNYIKELLQRGIISLTALTPSQPSMNIGSKLENWPSGIEDFSQHLSSHSKETIASRRMADVLICRAQGDSAPTFLERAERASFGQAKDDANLMRIIVKVPRMPWGLTESPLEKDPFMRILRRIVKERFPLQHDNLVDLIGLDTSFGRYPGLVLEYCPYGDLSRMKEILQGLQYLHGLPSALTQGDLTPENILVDERGGLKLSIISFARLAASLPSHIQTGAPADDAISARYFSPELLDDEARPTPESDMWSFGCVAFWLFTNLQPYPALKREHEIVPAIESGQLPHGMGSITNIKELGSRLISGADSPWITNGTLSNILRCWNPQAGSRPTAADFLKFMDTLPKGRLAEWTPPLGFPDLTGRIETPQGRRVMLGWSVGTWRRVYDYGRRGKNLPDITIKLCWWRGTCAPGIFQKTIDVTVKSVRFDMEEFLEPARQVYRHEFALLKQIAHPNVVSFLGFNRDFVNTQRSEVPSLITEFCAGGKLREYCLRNHDTLTEADRIKLVRFNPPNKYTNYSLDPKVRDIVSAVNYLHDQIPEGSIVHGSLSMDSIMVNQEGVPKLTNFEFGCQYQHSATPLLAAVLYAPPLASNPSRWDAPEMFKDLEDWRSPFPTRYTDLWSLGCVIVFIFSCEIPYSGSQIAGAIVRIMNADKPYPESACPRRLRNLVNRLWERVPYARSSAAKLLESIETNF</sequence>
<gene>
    <name evidence="2" type="ORF">CTheo_6893</name>
</gene>
<feature type="domain" description="Protein kinase" evidence="1">
    <location>
        <begin position="228"/>
        <end position="498"/>
    </location>
</feature>
<dbReference type="PANTHER" id="PTHR44329">
    <property type="entry name" value="SERINE/THREONINE-PROTEIN KINASE TNNI3K-RELATED"/>
    <property type="match status" value="1"/>
</dbReference>
<dbReference type="InterPro" id="IPR051681">
    <property type="entry name" value="Ser/Thr_Kinases-Pseudokinases"/>
</dbReference>
<dbReference type="OrthoDB" id="3239650at2759"/>
<organism evidence="2 3">
    <name type="scientific">Ceratobasidium theobromae</name>
    <dbReference type="NCBI Taxonomy" id="1582974"/>
    <lineage>
        <taxon>Eukaryota</taxon>
        <taxon>Fungi</taxon>
        <taxon>Dikarya</taxon>
        <taxon>Basidiomycota</taxon>
        <taxon>Agaricomycotina</taxon>
        <taxon>Agaricomycetes</taxon>
        <taxon>Cantharellales</taxon>
        <taxon>Ceratobasidiaceae</taxon>
        <taxon>Ceratobasidium</taxon>
    </lineage>
</organism>
<dbReference type="PROSITE" id="PS50011">
    <property type="entry name" value="PROTEIN_KINASE_DOM"/>
    <property type="match status" value="3"/>
</dbReference>
<dbReference type="InterPro" id="IPR001245">
    <property type="entry name" value="Ser-Thr/Tyr_kinase_cat_dom"/>
</dbReference>
<dbReference type="GO" id="GO:0005524">
    <property type="term" value="F:ATP binding"/>
    <property type="evidence" value="ECO:0007669"/>
    <property type="project" value="InterPro"/>
</dbReference>
<dbReference type="Proteomes" id="UP000383932">
    <property type="component" value="Unassembled WGS sequence"/>
</dbReference>
<dbReference type="InterPro" id="IPR000719">
    <property type="entry name" value="Prot_kinase_dom"/>
</dbReference>
<accession>A0A5N5QD53</accession>
<reference evidence="2 3" key="1">
    <citation type="journal article" date="2019" name="Fungal Biol. Biotechnol.">
        <title>Draft genome sequence of fastidious pathogen Ceratobasidium theobromae, which causes vascular-streak dieback in Theobroma cacao.</title>
        <authorList>
            <person name="Ali S.S."/>
            <person name="Asman A."/>
            <person name="Shao J."/>
            <person name="Firmansyah A.P."/>
            <person name="Susilo A.W."/>
            <person name="Rosmana A."/>
            <person name="McMahon P."/>
            <person name="Junaid M."/>
            <person name="Guest D."/>
            <person name="Kheng T.Y."/>
            <person name="Meinhardt L.W."/>
            <person name="Bailey B.A."/>
        </authorList>
    </citation>
    <scope>NUCLEOTIDE SEQUENCE [LARGE SCALE GENOMIC DNA]</scope>
    <source>
        <strain evidence="2 3">CT2</strain>
    </source>
</reference>
<feature type="domain" description="Protein kinase" evidence="1">
    <location>
        <begin position="1"/>
        <end position="164"/>
    </location>
</feature>
<dbReference type="SUPFAM" id="SSF56112">
    <property type="entry name" value="Protein kinase-like (PK-like)"/>
    <property type="match status" value="3"/>
</dbReference>
<dbReference type="AlphaFoldDB" id="A0A5N5QD53"/>
<dbReference type="EMBL" id="SSOP01000242">
    <property type="protein sequence ID" value="KAB5589672.1"/>
    <property type="molecule type" value="Genomic_DNA"/>
</dbReference>
<keyword evidence="2" id="KW-0418">Kinase</keyword>
<evidence type="ECO:0000313" key="3">
    <source>
        <dbReference type="Proteomes" id="UP000383932"/>
    </source>
</evidence>
<dbReference type="Pfam" id="PF00069">
    <property type="entry name" value="Pkinase"/>
    <property type="match status" value="2"/>
</dbReference>
<proteinExistence type="predicted"/>
<dbReference type="InterPro" id="IPR008271">
    <property type="entry name" value="Ser/Thr_kinase_AS"/>
</dbReference>
<keyword evidence="2" id="KW-0808">Transferase</keyword>
<dbReference type="GO" id="GO:0004674">
    <property type="term" value="F:protein serine/threonine kinase activity"/>
    <property type="evidence" value="ECO:0007669"/>
    <property type="project" value="TreeGrafter"/>
</dbReference>
<dbReference type="Pfam" id="PF07714">
    <property type="entry name" value="PK_Tyr_Ser-Thr"/>
    <property type="match status" value="1"/>
</dbReference>
<comment type="caution">
    <text evidence="2">The sequence shown here is derived from an EMBL/GenBank/DDBJ whole genome shotgun (WGS) entry which is preliminary data.</text>
</comment>
<dbReference type="SMART" id="SM00220">
    <property type="entry name" value="S_TKc"/>
    <property type="match status" value="1"/>
</dbReference>
<name>A0A5N5QD53_9AGAM</name>
<dbReference type="InterPro" id="IPR011009">
    <property type="entry name" value="Kinase-like_dom_sf"/>
</dbReference>